<sequence length="112" mass="12767">MLICRRTAISLPLVVLLSQIHPTLHGNPHQHRSLKRITISATFSTRLPPISLHRLTDPAGRTRFLAPKEICRRFEQFFSFLILTAKARKTRADISVWRGRSSDQTGLCPLPE</sequence>
<protein>
    <recommendedName>
        <fullName evidence="4">Secreted protein</fullName>
    </recommendedName>
</protein>
<evidence type="ECO:0000256" key="1">
    <source>
        <dbReference type="SAM" id="SignalP"/>
    </source>
</evidence>
<evidence type="ECO:0000313" key="3">
    <source>
        <dbReference type="Proteomes" id="UP000639772"/>
    </source>
</evidence>
<keyword evidence="1" id="KW-0732">Signal</keyword>
<organism evidence="2 3">
    <name type="scientific">Vanilla planifolia</name>
    <name type="common">Vanilla</name>
    <dbReference type="NCBI Taxonomy" id="51239"/>
    <lineage>
        <taxon>Eukaryota</taxon>
        <taxon>Viridiplantae</taxon>
        <taxon>Streptophyta</taxon>
        <taxon>Embryophyta</taxon>
        <taxon>Tracheophyta</taxon>
        <taxon>Spermatophyta</taxon>
        <taxon>Magnoliopsida</taxon>
        <taxon>Liliopsida</taxon>
        <taxon>Asparagales</taxon>
        <taxon>Orchidaceae</taxon>
        <taxon>Vanilloideae</taxon>
        <taxon>Vanilleae</taxon>
        <taxon>Vanilla</taxon>
    </lineage>
</organism>
<proteinExistence type="predicted"/>
<comment type="caution">
    <text evidence="2">The sequence shown here is derived from an EMBL/GenBank/DDBJ whole genome shotgun (WGS) entry which is preliminary data.</text>
</comment>
<feature type="chain" id="PRO_5032584048" description="Secreted protein" evidence="1">
    <location>
        <begin position="26"/>
        <end position="112"/>
    </location>
</feature>
<dbReference type="EMBL" id="JADCNM010000008">
    <property type="protein sequence ID" value="KAG0471668.1"/>
    <property type="molecule type" value="Genomic_DNA"/>
</dbReference>
<feature type="signal peptide" evidence="1">
    <location>
        <begin position="1"/>
        <end position="25"/>
    </location>
</feature>
<gene>
    <name evidence="2" type="ORF">HPP92_016214</name>
</gene>
<name>A0A835URW0_VANPL</name>
<accession>A0A835URW0</accession>
<dbReference type="Proteomes" id="UP000639772">
    <property type="component" value="Unassembled WGS sequence"/>
</dbReference>
<reference evidence="2 3" key="1">
    <citation type="journal article" date="2020" name="Nat. Food">
        <title>A phased Vanilla planifolia genome enables genetic improvement of flavour and production.</title>
        <authorList>
            <person name="Hasing T."/>
            <person name="Tang H."/>
            <person name="Brym M."/>
            <person name="Khazi F."/>
            <person name="Huang T."/>
            <person name="Chambers A.H."/>
        </authorList>
    </citation>
    <scope>NUCLEOTIDE SEQUENCE [LARGE SCALE GENOMIC DNA]</scope>
    <source>
        <tissue evidence="2">Leaf</tissue>
    </source>
</reference>
<evidence type="ECO:0008006" key="4">
    <source>
        <dbReference type="Google" id="ProtNLM"/>
    </source>
</evidence>
<dbReference type="AlphaFoldDB" id="A0A835URW0"/>
<evidence type="ECO:0000313" key="2">
    <source>
        <dbReference type="EMBL" id="KAG0471668.1"/>
    </source>
</evidence>